<protein>
    <submittedName>
        <fullName evidence="2">Uncharacterized protein</fullName>
    </submittedName>
</protein>
<reference evidence="2" key="1">
    <citation type="submission" date="2017-02" db="UniProtKB">
        <authorList>
            <consortium name="WormBaseParasite"/>
        </authorList>
    </citation>
    <scope>IDENTIFICATION</scope>
</reference>
<sequence length="190" mass="21399">MQRAVPSIHSINNDDSVCDGRLSYRTFAWGPHCHFPVPLHTDIQSSYAALLCRSAIPDPADDLRGVIFFGVKKSISHSILQYFKRSKWLAIQANNKYVLLIIDVTHLNLSSSSYSSSFSRQLPLQFKRTNAISTFGSVSSSCCSSSFRPTSMLSGIVLFARILFIRRPKSIILYSFNAIDSYNYTIQPLY</sequence>
<evidence type="ECO:0000313" key="1">
    <source>
        <dbReference type="Proteomes" id="UP000036681"/>
    </source>
</evidence>
<dbReference type="AlphaFoldDB" id="A0A0M3HZE8"/>
<dbReference type="Proteomes" id="UP000036681">
    <property type="component" value="Unplaced"/>
</dbReference>
<proteinExistence type="predicted"/>
<organism evidence="1 2">
    <name type="scientific">Ascaris lumbricoides</name>
    <name type="common">Giant roundworm</name>
    <dbReference type="NCBI Taxonomy" id="6252"/>
    <lineage>
        <taxon>Eukaryota</taxon>
        <taxon>Metazoa</taxon>
        <taxon>Ecdysozoa</taxon>
        <taxon>Nematoda</taxon>
        <taxon>Chromadorea</taxon>
        <taxon>Rhabditida</taxon>
        <taxon>Spirurina</taxon>
        <taxon>Ascaridomorpha</taxon>
        <taxon>Ascaridoidea</taxon>
        <taxon>Ascarididae</taxon>
        <taxon>Ascaris</taxon>
    </lineage>
</organism>
<dbReference type="WBParaSite" id="ALUE_0000906601-mRNA-1">
    <property type="protein sequence ID" value="ALUE_0000906601-mRNA-1"/>
    <property type="gene ID" value="ALUE_0000906601"/>
</dbReference>
<evidence type="ECO:0000313" key="2">
    <source>
        <dbReference type="WBParaSite" id="ALUE_0000906601-mRNA-1"/>
    </source>
</evidence>
<accession>A0A0M3HZE8</accession>
<keyword evidence="1" id="KW-1185">Reference proteome</keyword>
<name>A0A0M3HZE8_ASCLU</name>